<evidence type="ECO:0000313" key="4">
    <source>
        <dbReference type="WBParaSite" id="TCLT_0000472401-mRNA-1"/>
    </source>
</evidence>
<evidence type="ECO:0000313" key="2">
    <source>
        <dbReference type="EMBL" id="VDN01863.1"/>
    </source>
</evidence>
<name>A0A0N5CWK0_THECL</name>
<feature type="region of interest" description="Disordered" evidence="1">
    <location>
        <begin position="1"/>
        <end position="129"/>
    </location>
</feature>
<reference evidence="2 3" key="2">
    <citation type="submission" date="2018-11" db="EMBL/GenBank/DDBJ databases">
        <authorList>
            <consortium name="Pathogen Informatics"/>
        </authorList>
    </citation>
    <scope>NUCLEOTIDE SEQUENCE [LARGE SCALE GENOMIC DNA]</scope>
</reference>
<reference evidence="4" key="1">
    <citation type="submission" date="2017-02" db="UniProtKB">
        <authorList>
            <consortium name="WormBaseParasite"/>
        </authorList>
    </citation>
    <scope>IDENTIFICATION</scope>
</reference>
<feature type="region of interest" description="Disordered" evidence="1">
    <location>
        <begin position="142"/>
        <end position="161"/>
    </location>
</feature>
<feature type="compositionally biased region" description="Basic and acidic residues" evidence="1">
    <location>
        <begin position="84"/>
        <end position="111"/>
    </location>
</feature>
<protein>
    <submittedName>
        <fullName evidence="4">Shugoshin C-terminal domain-containing protein</fullName>
    </submittedName>
</protein>
<dbReference type="OrthoDB" id="5867603at2759"/>
<feature type="compositionally biased region" description="Acidic residues" evidence="1">
    <location>
        <begin position="60"/>
        <end position="72"/>
    </location>
</feature>
<feature type="compositionally biased region" description="Basic residues" evidence="1">
    <location>
        <begin position="149"/>
        <end position="161"/>
    </location>
</feature>
<evidence type="ECO:0000313" key="3">
    <source>
        <dbReference type="Proteomes" id="UP000276776"/>
    </source>
</evidence>
<dbReference type="AlphaFoldDB" id="A0A0N5CWK0"/>
<dbReference type="WBParaSite" id="TCLT_0000472401-mRNA-1">
    <property type="protein sequence ID" value="TCLT_0000472401-mRNA-1"/>
    <property type="gene ID" value="TCLT_0000472401"/>
</dbReference>
<dbReference type="EMBL" id="UYYF01004300">
    <property type="protein sequence ID" value="VDN01863.1"/>
    <property type="molecule type" value="Genomic_DNA"/>
</dbReference>
<proteinExistence type="predicted"/>
<feature type="compositionally biased region" description="Basic and acidic residues" evidence="1">
    <location>
        <begin position="8"/>
        <end position="31"/>
    </location>
</feature>
<accession>A0A0N5CWK0</accession>
<evidence type="ECO:0000256" key="1">
    <source>
        <dbReference type="SAM" id="MobiDB-lite"/>
    </source>
</evidence>
<feature type="compositionally biased region" description="Basic residues" evidence="1">
    <location>
        <begin position="39"/>
        <end position="55"/>
    </location>
</feature>
<keyword evidence="3" id="KW-1185">Reference proteome</keyword>
<organism evidence="4">
    <name type="scientific">Thelazia callipaeda</name>
    <name type="common">Oriental eyeworm</name>
    <name type="synonym">Parasitic nematode</name>
    <dbReference type="NCBI Taxonomy" id="103827"/>
    <lineage>
        <taxon>Eukaryota</taxon>
        <taxon>Metazoa</taxon>
        <taxon>Ecdysozoa</taxon>
        <taxon>Nematoda</taxon>
        <taxon>Chromadorea</taxon>
        <taxon>Rhabditida</taxon>
        <taxon>Spirurina</taxon>
        <taxon>Spiruromorpha</taxon>
        <taxon>Thelazioidea</taxon>
        <taxon>Thelaziidae</taxon>
        <taxon>Thelazia</taxon>
    </lineage>
</organism>
<gene>
    <name evidence="2" type="ORF">TCLT_LOCUS4713</name>
</gene>
<sequence length="161" mass="17986">MLGPIGPRQRDLTDKNDASNEKNSRAHKENEAASNCKAGKNRRLFSIKKSMKPGRKHADEDIESTQMDDDDKDSQSSSQLLPKLCRERRNDGARQGKMDECMTRTQTREEEPSTLEGVASITRDDAPSAVSMLRPSMISVQKCAGMSKKSQRTKLKSSTKQ</sequence>
<dbReference type="Proteomes" id="UP000276776">
    <property type="component" value="Unassembled WGS sequence"/>
</dbReference>